<evidence type="ECO:0000256" key="3">
    <source>
        <dbReference type="ARBA" id="ARBA00022777"/>
    </source>
</evidence>
<dbReference type="Pfam" id="PF22215">
    <property type="entry name" value="MLKL_N"/>
    <property type="match status" value="1"/>
</dbReference>
<feature type="domain" description="Protein kinase" evidence="8">
    <location>
        <begin position="182"/>
        <end position="473"/>
    </location>
</feature>
<keyword evidence="3" id="KW-0418">Kinase</keyword>
<dbReference type="InterPro" id="IPR008271">
    <property type="entry name" value="Ser/Thr_kinase_AS"/>
</dbReference>
<sequence>MADLAFGSVGRIIDIALKIKEAVKNVKQNEKECRDIQKCVARVTALIKRLDELTEAMEEDVMRDALGDLAESLQGALELVTKCQRKHVVRRFIGAGDMARELRLVQDDILRKVTIGSFATNVVQLGITLMTIAQASAPAPHPQNRSEKDKTKLSTGCGVPSDHLSGLRKFNLSELEVATQNFSVEKLIGRGGYGAVFKGVLRNGQVVAIKDMIISVVNGGDEVLHNEIKIGRKLQHRNVVKILGYCIDDQMVSVWHEDQEVEAVKRRRLLVNGYLPNGSLNQTILQGTQGFCWPFCFRILQGIAQGLHYLHEQNILHLDLKPENIIFDSDMNPVISDFGLSVVLDNEDDIVTTDQPVGTVGYMAPEYINNGVVSKKQDVFAFGVVLLQTIFRGCAKVDFHNYYYRDADSKWDGVLQQDVDKIKKIFDPTLVEESELADVARCLMVGLLCREFDPADRPTMAEVLDMLNGEKEVPAPKDDKPI</sequence>
<dbReference type="InterPro" id="IPR017441">
    <property type="entry name" value="Protein_kinase_ATP_BS"/>
</dbReference>
<comment type="similarity">
    <text evidence="6">Belongs to the protein kinase superfamily.</text>
</comment>
<keyword evidence="1" id="KW-0808">Transferase</keyword>
<dbReference type="PROSITE" id="PS00108">
    <property type="entry name" value="PROTEIN_KINASE_ST"/>
    <property type="match status" value="1"/>
</dbReference>
<evidence type="ECO:0000313" key="10">
    <source>
        <dbReference type="Proteomes" id="UP000807115"/>
    </source>
</evidence>
<keyword evidence="2 5" id="KW-0547">Nucleotide-binding</keyword>
<dbReference type="SUPFAM" id="SSF56112">
    <property type="entry name" value="Protein kinase-like (PK-like)"/>
    <property type="match status" value="1"/>
</dbReference>
<keyword evidence="4 5" id="KW-0067">ATP-binding</keyword>
<dbReference type="InterPro" id="IPR059179">
    <property type="entry name" value="MLKL-like_MCAfunc"/>
</dbReference>
<name>A0A921R069_SORBI</name>
<dbReference type="Proteomes" id="UP000807115">
    <property type="component" value="Chromosome 5"/>
</dbReference>
<dbReference type="InterPro" id="IPR036537">
    <property type="entry name" value="Adaptor_Cbl_N_dom_sf"/>
</dbReference>
<dbReference type="GO" id="GO:0007166">
    <property type="term" value="P:cell surface receptor signaling pathway"/>
    <property type="evidence" value="ECO:0007669"/>
    <property type="project" value="InterPro"/>
</dbReference>
<proteinExistence type="inferred from homology"/>
<evidence type="ECO:0000313" key="9">
    <source>
        <dbReference type="EMBL" id="KAG0530868.1"/>
    </source>
</evidence>
<evidence type="ECO:0000256" key="2">
    <source>
        <dbReference type="ARBA" id="ARBA00022741"/>
    </source>
</evidence>
<feature type="region of interest" description="Disordered" evidence="7">
    <location>
        <begin position="136"/>
        <end position="157"/>
    </location>
</feature>
<accession>A0A921R069</accession>
<evidence type="ECO:0000256" key="5">
    <source>
        <dbReference type="PROSITE-ProRule" id="PRU10141"/>
    </source>
</evidence>
<dbReference type="Gene3D" id="1.10.510.10">
    <property type="entry name" value="Transferase(Phosphotransferase) domain 1"/>
    <property type="match status" value="1"/>
</dbReference>
<evidence type="ECO:0000256" key="6">
    <source>
        <dbReference type="RuleBase" id="RU000304"/>
    </source>
</evidence>
<dbReference type="InterPro" id="IPR011009">
    <property type="entry name" value="Kinase-like_dom_sf"/>
</dbReference>
<dbReference type="InterPro" id="IPR054000">
    <property type="entry name" value="MLKL_N"/>
</dbReference>
<comment type="caution">
    <text evidence="9">The sequence shown here is derived from an EMBL/GenBank/DDBJ whole genome shotgun (WGS) entry which is preliminary data.</text>
</comment>
<dbReference type="PROSITE" id="PS00107">
    <property type="entry name" value="PROTEIN_KINASE_ATP"/>
    <property type="match status" value="1"/>
</dbReference>
<dbReference type="GO" id="GO:0004674">
    <property type="term" value="F:protein serine/threonine kinase activity"/>
    <property type="evidence" value="ECO:0007669"/>
    <property type="project" value="UniProtKB-KW"/>
</dbReference>
<dbReference type="Gene3D" id="1.20.930.20">
    <property type="entry name" value="Adaptor protein Cbl, N-terminal domain"/>
    <property type="match status" value="1"/>
</dbReference>
<feature type="binding site" evidence="5">
    <location>
        <position position="210"/>
    </location>
    <ligand>
        <name>ATP</name>
        <dbReference type="ChEBI" id="CHEBI:30616"/>
    </ligand>
</feature>
<evidence type="ECO:0000256" key="1">
    <source>
        <dbReference type="ARBA" id="ARBA00022679"/>
    </source>
</evidence>
<dbReference type="PANTHER" id="PTHR27006">
    <property type="entry name" value="PROMASTIGOTE SURFACE ANTIGEN PROTEIN PSA"/>
    <property type="match status" value="1"/>
</dbReference>
<dbReference type="SMART" id="SM00220">
    <property type="entry name" value="S_TKc"/>
    <property type="match status" value="1"/>
</dbReference>
<dbReference type="AlphaFoldDB" id="A0A921R069"/>
<evidence type="ECO:0000256" key="4">
    <source>
        <dbReference type="ARBA" id="ARBA00022840"/>
    </source>
</evidence>
<reference evidence="9" key="1">
    <citation type="journal article" date="2019" name="BMC Genomics">
        <title>A new reference genome for Sorghum bicolor reveals high levels of sequence similarity between sweet and grain genotypes: implications for the genetics of sugar metabolism.</title>
        <authorList>
            <person name="Cooper E.A."/>
            <person name="Brenton Z.W."/>
            <person name="Flinn B.S."/>
            <person name="Jenkins J."/>
            <person name="Shu S."/>
            <person name="Flowers D."/>
            <person name="Luo F."/>
            <person name="Wang Y."/>
            <person name="Xia P."/>
            <person name="Barry K."/>
            <person name="Daum C."/>
            <person name="Lipzen A."/>
            <person name="Yoshinaga Y."/>
            <person name="Schmutz J."/>
            <person name="Saski C."/>
            <person name="Vermerris W."/>
            <person name="Kresovich S."/>
        </authorList>
    </citation>
    <scope>NUCLEOTIDE SEQUENCE</scope>
</reference>
<dbReference type="PANTHER" id="PTHR27006:SF606">
    <property type="entry name" value="INTERLEUKIN-1 RECEPTOR-ASSOCIATED KINASE 4"/>
    <property type="match status" value="1"/>
</dbReference>
<protein>
    <recommendedName>
        <fullName evidence="8">Protein kinase domain-containing protein</fullName>
    </recommendedName>
</protein>
<keyword evidence="6" id="KW-0723">Serine/threonine-protein kinase</keyword>
<dbReference type="Gene3D" id="3.30.200.20">
    <property type="entry name" value="Phosphorylase Kinase, domain 1"/>
    <property type="match status" value="1"/>
</dbReference>
<dbReference type="Pfam" id="PF00069">
    <property type="entry name" value="Pkinase"/>
    <property type="match status" value="1"/>
</dbReference>
<dbReference type="EMBL" id="CM027684">
    <property type="protein sequence ID" value="KAG0530868.1"/>
    <property type="molecule type" value="Genomic_DNA"/>
</dbReference>
<gene>
    <name evidence="9" type="ORF">BDA96_05G224100</name>
</gene>
<reference evidence="9" key="2">
    <citation type="submission" date="2020-10" db="EMBL/GenBank/DDBJ databases">
        <authorList>
            <person name="Cooper E.A."/>
            <person name="Brenton Z.W."/>
            <person name="Flinn B.S."/>
            <person name="Jenkins J."/>
            <person name="Shu S."/>
            <person name="Flowers D."/>
            <person name="Luo F."/>
            <person name="Wang Y."/>
            <person name="Xia P."/>
            <person name="Barry K."/>
            <person name="Daum C."/>
            <person name="Lipzen A."/>
            <person name="Yoshinaga Y."/>
            <person name="Schmutz J."/>
            <person name="Saski C."/>
            <person name="Vermerris W."/>
            <person name="Kresovich S."/>
        </authorList>
    </citation>
    <scope>NUCLEOTIDE SEQUENCE</scope>
</reference>
<organism evidence="9 10">
    <name type="scientific">Sorghum bicolor</name>
    <name type="common">Sorghum</name>
    <name type="synonym">Sorghum vulgare</name>
    <dbReference type="NCBI Taxonomy" id="4558"/>
    <lineage>
        <taxon>Eukaryota</taxon>
        <taxon>Viridiplantae</taxon>
        <taxon>Streptophyta</taxon>
        <taxon>Embryophyta</taxon>
        <taxon>Tracheophyta</taxon>
        <taxon>Spermatophyta</taxon>
        <taxon>Magnoliopsida</taxon>
        <taxon>Liliopsida</taxon>
        <taxon>Poales</taxon>
        <taxon>Poaceae</taxon>
        <taxon>PACMAD clade</taxon>
        <taxon>Panicoideae</taxon>
        <taxon>Andropogonodae</taxon>
        <taxon>Andropogoneae</taxon>
        <taxon>Sorghinae</taxon>
        <taxon>Sorghum</taxon>
    </lineage>
</organism>
<dbReference type="GO" id="GO:0005524">
    <property type="term" value="F:ATP binding"/>
    <property type="evidence" value="ECO:0007669"/>
    <property type="project" value="UniProtKB-UniRule"/>
</dbReference>
<dbReference type="InterPro" id="IPR000719">
    <property type="entry name" value="Prot_kinase_dom"/>
</dbReference>
<evidence type="ECO:0000256" key="7">
    <source>
        <dbReference type="SAM" id="MobiDB-lite"/>
    </source>
</evidence>
<dbReference type="CDD" id="cd21037">
    <property type="entry name" value="MLKL_NTD"/>
    <property type="match status" value="1"/>
</dbReference>
<evidence type="ECO:0000259" key="8">
    <source>
        <dbReference type="PROSITE" id="PS50011"/>
    </source>
</evidence>
<dbReference type="PROSITE" id="PS50011">
    <property type="entry name" value="PROTEIN_KINASE_DOM"/>
    <property type="match status" value="1"/>
</dbReference>